<dbReference type="Proteomes" id="UP000035762">
    <property type="component" value="Unassembled WGS sequence"/>
</dbReference>
<dbReference type="STRING" id="1035.BN961_03979"/>
<evidence type="ECO:0008006" key="4">
    <source>
        <dbReference type="Google" id="ProtNLM"/>
    </source>
</evidence>
<gene>
    <name evidence="2" type="ORF">BN961_03979</name>
</gene>
<evidence type="ECO:0000313" key="2">
    <source>
        <dbReference type="EMBL" id="CEG10539.1"/>
    </source>
</evidence>
<comment type="caution">
    <text evidence="2">The sequence shown here is derived from an EMBL/GenBank/DDBJ whole genome shotgun (WGS) entry which is preliminary data.</text>
</comment>
<dbReference type="AlphaFoldDB" id="A0A090MWC9"/>
<protein>
    <recommendedName>
        <fullName evidence="4">Lipoprotein</fullName>
    </recommendedName>
</protein>
<evidence type="ECO:0000313" key="3">
    <source>
        <dbReference type="Proteomes" id="UP000035762"/>
    </source>
</evidence>
<feature type="signal peptide" evidence="1">
    <location>
        <begin position="1"/>
        <end position="22"/>
    </location>
</feature>
<organism evidence="2 3">
    <name type="scientific">Afipia felis</name>
    <name type="common">Cat scratch disease bacillus</name>
    <dbReference type="NCBI Taxonomy" id="1035"/>
    <lineage>
        <taxon>Bacteria</taxon>
        <taxon>Pseudomonadati</taxon>
        <taxon>Pseudomonadota</taxon>
        <taxon>Alphaproteobacteria</taxon>
        <taxon>Hyphomicrobiales</taxon>
        <taxon>Nitrobacteraceae</taxon>
        <taxon>Afipia</taxon>
    </lineage>
</organism>
<dbReference type="EMBL" id="CCAZ020000003">
    <property type="protein sequence ID" value="CEG10539.1"/>
    <property type="molecule type" value="Genomic_DNA"/>
</dbReference>
<proteinExistence type="predicted"/>
<accession>A0A090MWC9</accession>
<keyword evidence="1" id="KW-0732">Signal</keyword>
<sequence length="158" mass="17038">MHFRMICLLAATALVGAVPAAAADAAFSYKTSYRNVTQDPDKVWTGDALAAGSSGTVTIHEYELRTPRGDFLISQIWNDDCTSGTCPTRLVRVAPHQQPTVLVDDMMHQIVPPDDPRFAAMAADKAQAAFAQRPFALTDDGKTLVNGDFTFAIPEGKP</sequence>
<reference evidence="2 3" key="1">
    <citation type="journal article" date="2014" name="Genome Announc.">
        <title>Genome Sequence of Afipia felis Strain 76713, Isolated in Hospital Water Using an Amoeba Co-Culture Procedure.</title>
        <authorList>
            <person name="Benamar S."/>
            <person name="La Scola B."/>
            <person name="Croce O."/>
        </authorList>
    </citation>
    <scope>NUCLEOTIDE SEQUENCE [LARGE SCALE GENOMIC DNA]</scope>
    <source>
        <strain evidence="2 3">76713</strain>
    </source>
</reference>
<keyword evidence="3" id="KW-1185">Reference proteome</keyword>
<evidence type="ECO:0000256" key="1">
    <source>
        <dbReference type="SAM" id="SignalP"/>
    </source>
</evidence>
<name>A0A090MWC9_AFIFE</name>
<feature type="chain" id="PRO_5001861094" description="Lipoprotein" evidence="1">
    <location>
        <begin position="23"/>
        <end position="158"/>
    </location>
</feature>
<dbReference type="OrthoDB" id="8129098at2"/>